<sequence>MVNMESQNAELIKEGLPQSERFAKLHKMARTQMQILLKNRTKEKFKKMSIPICSKGQLSNKKTVTFLSRIVTAFFEPCQTLNLMTLN</sequence>
<evidence type="ECO:0000313" key="2">
    <source>
        <dbReference type="Proteomes" id="UP000285290"/>
    </source>
</evidence>
<dbReference type="RefSeq" id="WP_117997899.1">
    <property type="nucleotide sequence ID" value="NZ_QRWI01000016.1"/>
</dbReference>
<comment type="caution">
    <text evidence="1">The sequence shown here is derived from an EMBL/GenBank/DDBJ whole genome shotgun (WGS) entry which is preliminary data.</text>
</comment>
<protein>
    <submittedName>
        <fullName evidence="1">Uncharacterized protein</fullName>
    </submittedName>
</protein>
<dbReference type="AlphaFoldDB" id="A0A414IRN7"/>
<dbReference type="Proteomes" id="UP000285290">
    <property type="component" value="Unassembled WGS sequence"/>
</dbReference>
<dbReference type="EMBL" id="QSKC01000016">
    <property type="protein sequence ID" value="RHE31100.1"/>
    <property type="molecule type" value="Genomic_DNA"/>
</dbReference>
<reference evidence="1 2" key="1">
    <citation type="submission" date="2018-08" db="EMBL/GenBank/DDBJ databases">
        <title>A genome reference for cultivated species of the human gut microbiota.</title>
        <authorList>
            <person name="Zou Y."/>
            <person name="Xue W."/>
            <person name="Luo G."/>
        </authorList>
    </citation>
    <scope>NUCLEOTIDE SEQUENCE [LARGE SCALE GENOMIC DNA]</scope>
    <source>
        <strain evidence="1 2">AM29-10</strain>
    </source>
</reference>
<organism evidence="1 2">
    <name type="scientific">Agathobacter rectalis</name>
    <dbReference type="NCBI Taxonomy" id="39491"/>
    <lineage>
        <taxon>Bacteria</taxon>
        <taxon>Bacillati</taxon>
        <taxon>Bacillota</taxon>
        <taxon>Clostridia</taxon>
        <taxon>Lachnospirales</taxon>
        <taxon>Lachnospiraceae</taxon>
        <taxon>Agathobacter</taxon>
    </lineage>
</organism>
<proteinExistence type="predicted"/>
<accession>A0A414IRN7</accession>
<gene>
    <name evidence="1" type="ORF">DW753_11830</name>
</gene>
<name>A0A414IRN7_9FIRM</name>
<evidence type="ECO:0000313" key="1">
    <source>
        <dbReference type="EMBL" id="RHE31100.1"/>
    </source>
</evidence>